<dbReference type="PANTHER" id="PTHR48007:SF39">
    <property type="entry name" value="PROTEIN KINASE DOMAIN-CONTAINING PROTEIN"/>
    <property type="match status" value="1"/>
</dbReference>
<name>A0A0K9PP58_ZOSMR</name>
<protein>
    <submittedName>
        <fullName evidence="1">Uncharacterized protein</fullName>
    </submittedName>
</protein>
<dbReference type="PANTHER" id="PTHR48007">
    <property type="entry name" value="LEUCINE-RICH REPEAT RECEPTOR-LIKE PROTEIN KINASE PXC1"/>
    <property type="match status" value="1"/>
</dbReference>
<dbReference type="STRING" id="29655.A0A0K9PP58"/>
<dbReference type="InterPro" id="IPR032675">
    <property type="entry name" value="LRR_dom_sf"/>
</dbReference>
<comment type="caution">
    <text evidence="1">The sequence shown here is derived from an EMBL/GenBank/DDBJ whole genome shotgun (WGS) entry which is preliminary data.</text>
</comment>
<reference evidence="2" key="1">
    <citation type="journal article" date="2016" name="Nature">
        <title>The genome of the seagrass Zostera marina reveals angiosperm adaptation to the sea.</title>
        <authorList>
            <person name="Olsen J.L."/>
            <person name="Rouze P."/>
            <person name="Verhelst B."/>
            <person name="Lin Y.-C."/>
            <person name="Bayer T."/>
            <person name="Collen J."/>
            <person name="Dattolo E."/>
            <person name="De Paoli E."/>
            <person name="Dittami S."/>
            <person name="Maumus F."/>
            <person name="Michel G."/>
            <person name="Kersting A."/>
            <person name="Lauritano C."/>
            <person name="Lohaus R."/>
            <person name="Toepel M."/>
            <person name="Tonon T."/>
            <person name="Vanneste K."/>
            <person name="Amirebrahimi M."/>
            <person name="Brakel J."/>
            <person name="Bostroem C."/>
            <person name="Chovatia M."/>
            <person name="Grimwood J."/>
            <person name="Jenkins J.W."/>
            <person name="Jueterbock A."/>
            <person name="Mraz A."/>
            <person name="Stam W.T."/>
            <person name="Tice H."/>
            <person name="Bornberg-Bauer E."/>
            <person name="Green P.J."/>
            <person name="Pearson G.A."/>
            <person name="Procaccini G."/>
            <person name="Duarte C.M."/>
            <person name="Schmutz J."/>
            <person name="Reusch T.B.H."/>
            <person name="Van de Peer Y."/>
        </authorList>
    </citation>
    <scope>NUCLEOTIDE SEQUENCE [LARGE SCALE GENOMIC DNA]</scope>
    <source>
        <strain evidence="2">cv. Finnish</strain>
    </source>
</reference>
<keyword evidence="2" id="KW-1185">Reference proteome</keyword>
<dbReference type="SUPFAM" id="SSF52058">
    <property type="entry name" value="L domain-like"/>
    <property type="match status" value="1"/>
</dbReference>
<dbReference type="Proteomes" id="UP000036987">
    <property type="component" value="Unassembled WGS sequence"/>
</dbReference>
<sequence>MGSAMSDLQSRVPKIAVPTTELSFSPTISFSPTVVSFPYNLTIARLPKLYTFFVESNTLSGKIPELNQMTLKLFNVSDNNLGGVIPMTKPLSLFNASCFLNNPNLCGQQLLHPCNQLSISPTISPSVSPLSADIEVDSISSSRKKDKKRVAAIVGGSVGSFLFLSVCSSEDGFHESNHREFRRWVPCLSDLGLQFRR</sequence>
<organism evidence="1 2">
    <name type="scientific">Zostera marina</name>
    <name type="common">Eelgrass</name>
    <dbReference type="NCBI Taxonomy" id="29655"/>
    <lineage>
        <taxon>Eukaryota</taxon>
        <taxon>Viridiplantae</taxon>
        <taxon>Streptophyta</taxon>
        <taxon>Embryophyta</taxon>
        <taxon>Tracheophyta</taxon>
        <taxon>Spermatophyta</taxon>
        <taxon>Magnoliopsida</taxon>
        <taxon>Liliopsida</taxon>
        <taxon>Zosteraceae</taxon>
        <taxon>Zostera</taxon>
    </lineage>
</organism>
<evidence type="ECO:0000313" key="1">
    <source>
        <dbReference type="EMBL" id="KMZ70734.1"/>
    </source>
</evidence>
<dbReference type="OrthoDB" id="544346at2759"/>
<accession>A0A0K9PP58</accession>
<gene>
    <name evidence="1" type="ORF">ZOSMA_195G00300</name>
</gene>
<evidence type="ECO:0000313" key="2">
    <source>
        <dbReference type="Proteomes" id="UP000036987"/>
    </source>
</evidence>
<dbReference type="EMBL" id="LFYR01000714">
    <property type="protein sequence ID" value="KMZ70734.1"/>
    <property type="molecule type" value="Genomic_DNA"/>
</dbReference>
<dbReference type="InterPro" id="IPR046959">
    <property type="entry name" value="PRK1-6/SRF4-like"/>
</dbReference>
<dbReference type="Gene3D" id="3.80.10.10">
    <property type="entry name" value="Ribonuclease Inhibitor"/>
    <property type="match status" value="1"/>
</dbReference>
<proteinExistence type="predicted"/>
<dbReference type="AlphaFoldDB" id="A0A0K9PP58"/>